<feature type="region of interest" description="Disordered" evidence="8">
    <location>
        <begin position="1"/>
        <end position="43"/>
    </location>
</feature>
<dbReference type="SUPFAM" id="SSF56801">
    <property type="entry name" value="Acetyl-CoA synthetase-like"/>
    <property type="match status" value="1"/>
</dbReference>
<evidence type="ECO:0000256" key="1">
    <source>
        <dbReference type="ARBA" id="ARBA00006432"/>
    </source>
</evidence>
<dbReference type="InterPro" id="IPR025110">
    <property type="entry name" value="AMP-bd_C"/>
</dbReference>
<gene>
    <name evidence="12" type="primary">acs</name>
    <name evidence="12" type="ORF">CAE01nite_17320</name>
</gene>
<dbReference type="InterPro" id="IPR000873">
    <property type="entry name" value="AMP-dep_synth/lig_dom"/>
</dbReference>
<dbReference type="EMBL" id="BJYY01000013">
    <property type="protein sequence ID" value="GEO34007.1"/>
    <property type="molecule type" value="Genomic_DNA"/>
</dbReference>
<comment type="similarity">
    <text evidence="1">Belongs to the ATP-dependent AMP-binding enzyme family.</text>
</comment>
<dbReference type="Pfam" id="PF13193">
    <property type="entry name" value="AMP-binding_C"/>
    <property type="match status" value="1"/>
</dbReference>
<evidence type="ECO:0000256" key="8">
    <source>
        <dbReference type="SAM" id="MobiDB-lite"/>
    </source>
</evidence>
<keyword evidence="13" id="KW-1185">Reference proteome</keyword>
<name>A0A512DC58_9CELL</name>
<evidence type="ECO:0000256" key="6">
    <source>
        <dbReference type="ARBA" id="ARBA00022990"/>
    </source>
</evidence>
<dbReference type="Gene3D" id="3.40.50.12780">
    <property type="entry name" value="N-terminal domain of ligase-like"/>
    <property type="match status" value="1"/>
</dbReference>
<dbReference type="NCBIfam" id="NF001208">
    <property type="entry name" value="PRK00174.1"/>
    <property type="match status" value="1"/>
</dbReference>
<keyword evidence="3" id="KW-0436">Ligase</keyword>
<evidence type="ECO:0000256" key="3">
    <source>
        <dbReference type="ARBA" id="ARBA00022598"/>
    </source>
</evidence>
<keyword evidence="6" id="KW-0007">Acetylation</keyword>
<organism evidence="12 13">
    <name type="scientific">Cellulomonas aerilata</name>
    <dbReference type="NCBI Taxonomy" id="515326"/>
    <lineage>
        <taxon>Bacteria</taxon>
        <taxon>Bacillati</taxon>
        <taxon>Actinomycetota</taxon>
        <taxon>Actinomycetes</taxon>
        <taxon>Micrococcales</taxon>
        <taxon>Cellulomonadaceae</taxon>
        <taxon>Cellulomonas</taxon>
    </lineage>
</organism>
<dbReference type="Pfam" id="PF16177">
    <property type="entry name" value="ACAS_N"/>
    <property type="match status" value="1"/>
</dbReference>
<evidence type="ECO:0000259" key="9">
    <source>
        <dbReference type="Pfam" id="PF00501"/>
    </source>
</evidence>
<dbReference type="PANTHER" id="PTHR24095:SF14">
    <property type="entry name" value="ACETYL-COENZYME A SYNTHETASE 1"/>
    <property type="match status" value="1"/>
</dbReference>
<evidence type="ECO:0000313" key="12">
    <source>
        <dbReference type="EMBL" id="GEO34007.1"/>
    </source>
</evidence>
<sequence length="754" mass="79823">MTTSTTTPAARAGVATPGRGAGVDGTGAPGARTDPAVAGADGADLARHRRYPAPAAIAAAANVTADAYADAEADPVAFWERAADRLVWAERWHTVHTWSPATRGEPADGSGGADGELSVPVAQWFLGGTLNVAVNCVDRHVAEGRGDKVALFFEGEPGDRRAVTYADLQREVSRAANALLALGVGKGDRVVVYLPVLVETVVVTLAIARIGAIHSLVFGGFSAEAVRFRLADTGAKLLVTSDGQFRRGQAVVTKPAADAAVAGLPGADAEGRGSAVEHVLVVRRTGDATPDVPWTDGRDVWWHDAMDAADDVHEPEAFDSETPLFIIYTSGTTGRPKGLVHTSGGYLTGASYTHWAHFDAKPDDVHWCTADLAWVTAHTYEIYGPLANGLTQVIYEGTPGVPTPARHWEIIERYGVTTYYTAPTLIRTFMTWFPDGPPAEHDLSSVRLLGTVGESINPEAWAWFHRHLGRGQAPVVDTWWQSETGSAVLAPLPGVTTLKPGSATHASPGSSVRVVDDAGHDVAPGEHGLLVIDRPWPSMARTIWGDPERYRDAYWSKFADRGYFFAGDGARYDEDGHVWVLGRVDEVINVSGHRLSTIEIESALVAHPAVGEAGVTGVADAVTGQAVAAFVVPTVPPADAPDDVADWTGEHLAAWRAEAARLRATLRDHVAHEIGPIAKPRDVVVVPEVPKTRSGKILRRLLADLVARNPLGDTTSLQNPWAVAQVGAVLHGPTTEPPDVATAPGAPSEGTRTA</sequence>
<evidence type="ECO:0000259" key="11">
    <source>
        <dbReference type="Pfam" id="PF16177"/>
    </source>
</evidence>
<feature type="compositionally biased region" description="Gly residues" evidence="8">
    <location>
        <begin position="19"/>
        <end position="28"/>
    </location>
</feature>
<dbReference type="NCBIfam" id="TIGR02188">
    <property type="entry name" value="Ac_CoA_lig_AcsA"/>
    <property type="match status" value="1"/>
</dbReference>
<protein>
    <recommendedName>
        <fullName evidence="2 7">Acetate--CoA ligase</fullName>
        <ecNumber evidence="2 7">6.2.1.1</ecNumber>
    </recommendedName>
</protein>
<evidence type="ECO:0000256" key="5">
    <source>
        <dbReference type="ARBA" id="ARBA00022840"/>
    </source>
</evidence>
<dbReference type="Proteomes" id="UP000321181">
    <property type="component" value="Unassembled WGS sequence"/>
</dbReference>
<dbReference type="EC" id="6.2.1.1" evidence="2 7"/>
<reference evidence="12 13" key="1">
    <citation type="submission" date="2019-07" db="EMBL/GenBank/DDBJ databases">
        <title>Whole genome shotgun sequence of Cellulomonas aerilata NBRC 106308.</title>
        <authorList>
            <person name="Hosoyama A."/>
            <person name="Uohara A."/>
            <person name="Ohji S."/>
            <person name="Ichikawa N."/>
        </authorList>
    </citation>
    <scope>NUCLEOTIDE SEQUENCE [LARGE SCALE GENOMIC DNA]</scope>
    <source>
        <strain evidence="12 13">NBRC 106308</strain>
    </source>
</reference>
<dbReference type="RefSeq" id="WP_146902910.1">
    <property type="nucleotide sequence ID" value="NZ_BAAARM010000003.1"/>
</dbReference>
<dbReference type="InterPro" id="IPR042099">
    <property type="entry name" value="ANL_N_sf"/>
</dbReference>
<evidence type="ECO:0000259" key="10">
    <source>
        <dbReference type="Pfam" id="PF13193"/>
    </source>
</evidence>
<feature type="region of interest" description="Disordered" evidence="8">
    <location>
        <begin position="732"/>
        <end position="754"/>
    </location>
</feature>
<feature type="domain" description="AMP-dependent synthetase/ligase" evidence="9">
    <location>
        <begin position="140"/>
        <end position="542"/>
    </location>
</feature>
<dbReference type="InterPro" id="IPR011904">
    <property type="entry name" value="Ac_CoA_lig"/>
</dbReference>
<dbReference type="GO" id="GO:0003987">
    <property type="term" value="F:acetate-CoA ligase activity"/>
    <property type="evidence" value="ECO:0007669"/>
    <property type="project" value="UniProtKB-UniRule"/>
</dbReference>
<dbReference type="PANTHER" id="PTHR24095">
    <property type="entry name" value="ACETYL-COENZYME A SYNTHETASE"/>
    <property type="match status" value="1"/>
</dbReference>
<dbReference type="Pfam" id="PF00501">
    <property type="entry name" value="AMP-binding"/>
    <property type="match status" value="1"/>
</dbReference>
<feature type="domain" description="Acetyl-coenzyme A synthetase N-terminal" evidence="11">
    <location>
        <begin position="66"/>
        <end position="136"/>
    </location>
</feature>
<accession>A0A512DC58</accession>
<dbReference type="GO" id="GO:0016208">
    <property type="term" value="F:AMP binding"/>
    <property type="evidence" value="ECO:0007669"/>
    <property type="project" value="InterPro"/>
</dbReference>
<dbReference type="FunFam" id="3.40.50.12780:FF:000001">
    <property type="entry name" value="Acetyl-coenzyme A synthetase"/>
    <property type="match status" value="1"/>
</dbReference>
<dbReference type="Gene3D" id="3.30.300.30">
    <property type="match status" value="1"/>
</dbReference>
<dbReference type="GO" id="GO:0005829">
    <property type="term" value="C:cytosol"/>
    <property type="evidence" value="ECO:0007669"/>
    <property type="project" value="TreeGrafter"/>
</dbReference>
<dbReference type="AlphaFoldDB" id="A0A512DC58"/>
<dbReference type="PROSITE" id="PS00455">
    <property type="entry name" value="AMP_BINDING"/>
    <property type="match status" value="1"/>
</dbReference>
<proteinExistence type="inferred from homology"/>
<feature type="domain" description="AMP-binding enzyme C-terminal" evidence="10">
    <location>
        <begin position="599"/>
        <end position="696"/>
    </location>
</feature>
<comment type="caution">
    <text evidence="12">The sequence shown here is derived from an EMBL/GenBank/DDBJ whole genome shotgun (WGS) entry which is preliminary data.</text>
</comment>
<keyword evidence="5" id="KW-0067">ATP-binding</keyword>
<evidence type="ECO:0000256" key="4">
    <source>
        <dbReference type="ARBA" id="ARBA00022741"/>
    </source>
</evidence>
<dbReference type="OrthoDB" id="9803968at2"/>
<dbReference type="InterPro" id="IPR020845">
    <property type="entry name" value="AMP-binding_CS"/>
</dbReference>
<dbReference type="InterPro" id="IPR032387">
    <property type="entry name" value="ACAS_N"/>
</dbReference>
<evidence type="ECO:0000256" key="2">
    <source>
        <dbReference type="ARBA" id="ARBA00013275"/>
    </source>
</evidence>
<dbReference type="GO" id="GO:0005524">
    <property type="term" value="F:ATP binding"/>
    <property type="evidence" value="ECO:0007669"/>
    <property type="project" value="UniProtKB-KW"/>
</dbReference>
<keyword evidence="4" id="KW-0547">Nucleotide-binding</keyword>
<evidence type="ECO:0000313" key="13">
    <source>
        <dbReference type="Proteomes" id="UP000321181"/>
    </source>
</evidence>
<evidence type="ECO:0000256" key="7">
    <source>
        <dbReference type="NCBIfam" id="TIGR02188"/>
    </source>
</evidence>
<dbReference type="InterPro" id="IPR045851">
    <property type="entry name" value="AMP-bd_C_sf"/>
</dbReference>
<dbReference type="GO" id="GO:0019427">
    <property type="term" value="P:acetyl-CoA biosynthetic process from acetate"/>
    <property type="evidence" value="ECO:0007669"/>
    <property type="project" value="UniProtKB-UniRule"/>
</dbReference>